<dbReference type="Gene3D" id="3.40.1530.20">
    <property type="entry name" value="Protein of unknown function (DUF1491)"/>
    <property type="match status" value="1"/>
</dbReference>
<accession>A0A6I4UGR0</accession>
<dbReference type="EMBL" id="WTYB01000001">
    <property type="protein sequence ID" value="MXP37696.1"/>
    <property type="molecule type" value="Genomic_DNA"/>
</dbReference>
<evidence type="ECO:0000313" key="4">
    <source>
        <dbReference type="Proteomes" id="UP000548685"/>
    </source>
</evidence>
<dbReference type="InterPro" id="IPR009964">
    <property type="entry name" value="DUF1491"/>
</dbReference>
<dbReference type="RefSeq" id="WP_160759813.1">
    <property type="nucleotide sequence ID" value="NZ_BAAADZ010000002.1"/>
</dbReference>
<gene>
    <name evidence="1" type="ORF">FHS52_000602</name>
    <name evidence="2" type="ORF">GRI59_03580</name>
</gene>
<dbReference type="Proteomes" id="UP000548685">
    <property type="component" value="Unassembled WGS sequence"/>
</dbReference>
<comment type="caution">
    <text evidence="2">The sequence shown here is derived from an EMBL/GenBank/DDBJ whole genome shotgun (WGS) entry which is preliminary data.</text>
</comment>
<reference evidence="2 3" key="1">
    <citation type="submission" date="2019-12" db="EMBL/GenBank/DDBJ databases">
        <title>Genomic-based taxomic classification of the family Erythrobacteraceae.</title>
        <authorList>
            <person name="Xu L."/>
        </authorList>
    </citation>
    <scope>NUCLEOTIDE SEQUENCE [LARGE SCALE GENOMIC DNA]</scope>
    <source>
        <strain evidence="2 3">JCM 10282</strain>
    </source>
</reference>
<name>A0A6I4UGR0_9SPHN</name>
<reference evidence="1 4" key="2">
    <citation type="submission" date="2020-08" db="EMBL/GenBank/DDBJ databases">
        <title>Genomic Encyclopedia of Type Strains, Phase IV (KMG-IV): sequencing the most valuable type-strain genomes for metagenomic binning, comparative biology and taxonomic classification.</title>
        <authorList>
            <person name="Goeker M."/>
        </authorList>
    </citation>
    <scope>NUCLEOTIDE SEQUENCE [LARGE SCALE GENOMIC DNA]</scope>
    <source>
        <strain evidence="1 4">DSM 8510</strain>
    </source>
</reference>
<sequence length="113" mass="12792">MNDRLPAHLEASAILRLAESQGGYATVLAKGERDAGTILLVMLCRGEAGVLYERMPQLDGSRLFIAAKRENPDNTQEFSEYLARRRIQDQDMWLIEVDIADPERFVAQLNDSR</sequence>
<protein>
    <submittedName>
        <fullName evidence="2">DUF1491 family protein</fullName>
    </submittedName>
</protein>
<dbReference type="OrthoDB" id="9809136at2"/>
<proteinExistence type="predicted"/>
<evidence type="ECO:0000313" key="3">
    <source>
        <dbReference type="Proteomes" id="UP000430021"/>
    </source>
</evidence>
<organism evidence="2 3">
    <name type="scientific">Erythrobacter ramosus</name>
    <dbReference type="NCBI Taxonomy" id="35811"/>
    <lineage>
        <taxon>Bacteria</taxon>
        <taxon>Pseudomonadati</taxon>
        <taxon>Pseudomonadota</taxon>
        <taxon>Alphaproteobacteria</taxon>
        <taxon>Sphingomonadales</taxon>
        <taxon>Erythrobacteraceae</taxon>
        <taxon>Erythrobacter/Porphyrobacter group</taxon>
        <taxon>Erythrobacter</taxon>
    </lineage>
</organism>
<dbReference type="Proteomes" id="UP000430021">
    <property type="component" value="Unassembled WGS sequence"/>
</dbReference>
<dbReference type="AlphaFoldDB" id="A0A6I4UGR0"/>
<evidence type="ECO:0000313" key="2">
    <source>
        <dbReference type="EMBL" id="MXP37696.1"/>
    </source>
</evidence>
<keyword evidence="4" id="KW-1185">Reference proteome</keyword>
<dbReference type="EMBL" id="JACICE010000001">
    <property type="protein sequence ID" value="MBB3774659.1"/>
    <property type="molecule type" value="Genomic_DNA"/>
</dbReference>
<evidence type="ECO:0000313" key="1">
    <source>
        <dbReference type="EMBL" id="MBB3774659.1"/>
    </source>
</evidence>
<dbReference type="Pfam" id="PF07372">
    <property type="entry name" value="DUF1491"/>
    <property type="match status" value="1"/>
</dbReference>